<evidence type="ECO:0000256" key="2">
    <source>
        <dbReference type="ARBA" id="ARBA00022741"/>
    </source>
</evidence>
<dbReference type="CDD" id="cd00818">
    <property type="entry name" value="IleRS_core"/>
    <property type="match status" value="1"/>
</dbReference>
<keyword evidence="3 7" id="KW-0067">ATP-binding</keyword>
<protein>
    <recommendedName>
        <fullName evidence="7">Isoleucine--tRNA ligase</fullName>
        <ecNumber evidence="7">6.1.1.5</ecNumber>
    </recommendedName>
    <alternativeName>
        <fullName evidence="7">Isoleucyl-tRNA synthetase</fullName>
        <shortName evidence="7">IleRS</shortName>
    </alternativeName>
</protein>
<dbReference type="STRING" id="583356.Igag_1896"/>
<dbReference type="SUPFAM" id="SSF47323">
    <property type="entry name" value="Anticodon-binding domain of a subclass of class I aminoacyl-tRNA synthetases"/>
    <property type="match status" value="2"/>
</dbReference>
<dbReference type="Gene3D" id="1.10.730.10">
    <property type="entry name" value="Isoleucyl-tRNA Synthetase, Domain 1"/>
    <property type="match status" value="1"/>
</dbReference>
<evidence type="ECO:0000259" key="8">
    <source>
        <dbReference type="PROSITE" id="PS50069"/>
    </source>
</evidence>
<dbReference type="GO" id="GO:0008270">
    <property type="term" value="F:zinc ion binding"/>
    <property type="evidence" value="ECO:0007669"/>
    <property type="project" value="UniProtKB-UniRule"/>
</dbReference>
<feature type="domain" description="Cullin family profile" evidence="8">
    <location>
        <begin position="816"/>
        <end position="997"/>
    </location>
</feature>
<dbReference type="Pfam" id="PF19302">
    <property type="entry name" value="DUF5915"/>
    <property type="match status" value="1"/>
</dbReference>
<keyword evidence="4 7" id="KW-0648">Protein biosynthesis</keyword>
<feature type="short sequence motif" description="'HIGH' region" evidence="7">
    <location>
        <begin position="55"/>
        <end position="65"/>
    </location>
</feature>
<keyword evidence="1 7" id="KW-0436">Ligase</keyword>
<keyword evidence="7" id="KW-0862">Zinc</keyword>
<feature type="binding site" evidence="7">
    <location>
        <position position="608"/>
    </location>
    <ligand>
        <name>ATP</name>
        <dbReference type="ChEBI" id="CHEBI:30616"/>
    </ligand>
</feature>
<dbReference type="HAMAP" id="MF_02003">
    <property type="entry name" value="Ile_tRNA_synth_type2"/>
    <property type="match status" value="1"/>
</dbReference>
<comment type="subcellular location">
    <subcellularLocation>
        <location evidence="7">Cytoplasm</location>
    </subcellularLocation>
</comment>
<keyword evidence="5 7" id="KW-0030">Aminoacyl-tRNA synthetase</keyword>
<evidence type="ECO:0000313" key="10">
    <source>
        <dbReference type="Proteomes" id="UP000001304"/>
    </source>
</evidence>
<dbReference type="GO" id="GO:0005524">
    <property type="term" value="F:ATP binding"/>
    <property type="evidence" value="ECO:0007669"/>
    <property type="project" value="UniProtKB-UniRule"/>
</dbReference>
<dbReference type="EC" id="6.1.1.5" evidence="7"/>
<sequence length="997" mass="117408">MITLSSGALVKGRYNPLSVEKWVMDFWERNKIYEKVKGLLCREQKKLFRFLEGPPTANGFMHVGHARGRTFKDVMLRYMRMKGYCVWDQAGWDTQGLPVELEVERNLRIKTKKDIETYGVENFVRECQKLVDYYIDSWRKASIRLGLWLDYDNAYETRNPRYIEAVWHFLKSMWDRGYLYEDLRVVPVCPRCETALSSHEVAQGYKTIKDPSLYFKVPLEEEQNTYLIAWTTTPWTIISNEAVAVHPTEMYVKIKVGNEYWILAEKRLESFVKTVNIEKYDIVEAFPGSYLYNKKYIHPLAEEVPKHREHEPINHRILVAEWVSMEEGTGVVHIAPAHGPEDFELGKRHGLILFRPIQKNGIFTEEAGKYAGKWFKEANPMVISDLMKKNLVVFVDEIEHEYPHCWRCETPLMYFADRQWFIKIEPIKDAMIRENNSVRWYPEWAGKRFADWINSARDWCISRERYWGTPLPIWTCMSCGNRIAIGSIDELKQYALNPEELHDIHRPWIDRIKFRCPKCGGIMVREPFVVDVWLDSGMAHTASLKQIAREENFSILFPYDWITEAIDQTRGWFYTLLFTSVALYNSTPYRSVLCQGHVLDKFGKKMSKSRGNVIWALDFMDKNGADVLRLYLLSKAAPWDNINFDPDETQDIRKILDILWNSVNFAITYMDLDKWDASNIDKDLQGLLPEDYWIIYELDRLIKSVDAAILSGDLHIAIRNILNFITETLSHRYITVIRPRVWLEEDSPEKRSAYAVLYIVLSTLFKILAPFAPFISEYLYQAFTKKYAPKDIAKESIHMENWPTIDESLLNETMWNSVEEIFDFAEKILRIRAEKGIKRRWPIKKAVIVSDDMKKASLYSKVSRILMIYSNVKNIEIVTDTSKNIDQTMVLVMDKPAKLYVDLTIDEELLMEGLARDLIRRIQMLRKNLNLPVDYTIKRTYIYSNVQIIQEMLRKFKNYIERETRVAEIFIASNEDIPGEKHKWNIDEYEVIISIEL</sequence>
<dbReference type="InterPro" id="IPR016158">
    <property type="entry name" value="Cullin_homology"/>
</dbReference>
<accession>E0ST28</accession>
<dbReference type="InterPro" id="IPR014729">
    <property type="entry name" value="Rossmann-like_a/b/a_fold"/>
</dbReference>
<evidence type="ECO:0000256" key="4">
    <source>
        <dbReference type="ARBA" id="ARBA00022917"/>
    </source>
</evidence>
<name>E0ST28_IGNAA</name>
<keyword evidence="7" id="KW-0963">Cytoplasm</keyword>
<dbReference type="InterPro" id="IPR009080">
    <property type="entry name" value="tRNAsynth_Ia_anticodon-bd"/>
</dbReference>
<evidence type="ECO:0000256" key="1">
    <source>
        <dbReference type="ARBA" id="ARBA00022598"/>
    </source>
</evidence>
<comment type="subunit">
    <text evidence="7">Monomer.</text>
</comment>
<dbReference type="PANTHER" id="PTHR42780">
    <property type="entry name" value="SOLEUCYL-TRNA SYNTHETASE"/>
    <property type="match status" value="1"/>
</dbReference>
<reference evidence="9 10" key="1">
    <citation type="journal article" date="2010" name="Stand. Genomic Sci.">
        <title>Complete genome sequence of Ignisphaera aggregans type strain (AQ1.S1).</title>
        <authorList>
            <person name="Goker M."/>
            <person name="Held B."/>
            <person name="Lapidus A."/>
            <person name="Nolan M."/>
            <person name="Spring S."/>
            <person name="Yasawong M."/>
            <person name="Lucas S."/>
            <person name="Glavina Del Rio T."/>
            <person name="Tice H."/>
            <person name="Cheng J.F."/>
            <person name="Goodwin L."/>
            <person name="Tapia R."/>
            <person name="Pitluck S."/>
            <person name="Liolios K."/>
            <person name="Ivanova N."/>
            <person name="Mavromatis K."/>
            <person name="Mikhailova N."/>
            <person name="Pati A."/>
            <person name="Chen A."/>
            <person name="Palaniappan K."/>
            <person name="Brambilla E."/>
            <person name="Land M."/>
            <person name="Hauser L."/>
            <person name="Chang Y.J."/>
            <person name="Jeffries C.D."/>
            <person name="Brettin T."/>
            <person name="Detter J.C."/>
            <person name="Han C."/>
            <person name="Rohde M."/>
            <person name="Sikorski J."/>
            <person name="Woyke T."/>
            <person name="Bristow J."/>
            <person name="Eisen J.A."/>
            <person name="Markowitz V."/>
            <person name="Hugenholtz P."/>
            <person name="Kyrpides N.C."/>
            <person name="Klenk H.P."/>
        </authorList>
    </citation>
    <scope>NUCLEOTIDE SEQUENCE [LARGE SCALE GENOMIC DNA]</scope>
    <source>
        <strain evidence="10">DSM 17230 / JCM 13409 / AQ1.S1</strain>
    </source>
</reference>
<gene>
    <name evidence="7" type="primary">ileS</name>
    <name evidence="9" type="ordered locus">Igag_1896</name>
</gene>
<dbReference type="InterPro" id="IPR002301">
    <property type="entry name" value="Ile-tRNA-ligase"/>
</dbReference>
<dbReference type="GO" id="GO:0004822">
    <property type="term" value="F:isoleucine-tRNA ligase activity"/>
    <property type="evidence" value="ECO:0007669"/>
    <property type="project" value="UniProtKB-UniRule"/>
</dbReference>
<dbReference type="PROSITE" id="PS50069">
    <property type="entry name" value="CULLIN_2"/>
    <property type="match status" value="1"/>
</dbReference>
<comment type="catalytic activity">
    <reaction evidence="6 7">
        <text>tRNA(Ile) + L-isoleucine + ATP = L-isoleucyl-tRNA(Ile) + AMP + diphosphate</text>
        <dbReference type="Rhea" id="RHEA:11060"/>
        <dbReference type="Rhea" id="RHEA-COMP:9666"/>
        <dbReference type="Rhea" id="RHEA-COMP:9695"/>
        <dbReference type="ChEBI" id="CHEBI:30616"/>
        <dbReference type="ChEBI" id="CHEBI:33019"/>
        <dbReference type="ChEBI" id="CHEBI:58045"/>
        <dbReference type="ChEBI" id="CHEBI:78442"/>
        <dbReference type="ChEBI" id="CHEBI:78528"/>
        <dbReference type="ChEBI" id="CHEBI:456215"/>
        <dbReference type="EC" id="6.1.1.5"/>
    </reaction>
</comment>
<dbReference type="PROSITE" id="PS00178">
    <property type="entry name" value="AA_TRNA_LIGASE_I"/>
    <property type="match status" value="1"/>
</dbReference>
<comment type="similarity">
    <text evidence="7">Belongs to the class-I aminoacyl-tRNA synthetase family. IleS type 2 subfamily.</text>
</comment>
<dbReference type="InterPro" id="IPR002300">
    <property type="entry name" value="aa-tRNA-synth_Ia"/>
</dbReference>
<evidence type="ECO:0000256" key="7">
    <source>
        <dbReference type="HAMAP-Rule" id="MF_02003"/>
    </source>
</evidence>
<dbReference type="CDD" id="cd07961">
    <property type="entry name" value="Anticodon_Ia_Ile_ABEc"/>
    <property type="match status" value="1"/>
</dbReference>
<evidence type="ECO:0000256" key="6">
    <source>
        <dbReference type="ARBA" id="ARBA00048359"/>
    </source>
</evidence>
<dbReference type="NCBIfam" id="TIGR00392">
    <property type="entry name" value="ileS"/>
    <property type="match status" value="1"/>
</dbReference>
<dbReference type="InterPro" id="IPR023586">
    <property type="entry name" value="Ile-tRNA-ligase_type2"/>
</dbReference>
<dbReference type="EMBL" id="CP002098">
    <property type="protein sequence ID" value="ADM28689.1"/>
    <property type="molecule type" value="Genomic_DNA"/>
</dbReference>
<dbReference type="GO" id="GO:0002161">
    <property type="term" value="F:aminoacyl-tRNA deacylase activity"/>
    <property type="evidence" value="ECO:0007669"/>
    <property type="project" value="InterPro"/>
</dbReference>
<comment type="function">
    <text evidence="7">Catalyzes the attachment of isoleucine to tRNA(Ile). As IleRS can inadvertently accommodate and process structurally similar amino acids such as valine, to avoid such errors it has two additional distinct tRNA(Ile)-dependent editing activities. One activity is designated as 'pretransfer' editing and involves the hydrolysis of activated Val-AMP. The other activity is designated 'posttransfer' editing and involves deacylation of mischarged Val-tRNA(Ile).</text>
</comment>
<dbReference type="GO" id="GO:0000049">
    <property type="term" value="F:tRNA binding"/>
    <property type="evidence" value="ECO:0007669"/>
    <property type="project" value="InterPro"/>
</dbReference>
<dbReference type="AlphaFoldDB" id="E0ST28"/>
<dbReference type="Proteomes" id="UP000001304">
    <property type="component" value="Chromosome"/>
</dbReference>
<dbReference type="SUPFAM" id="SSF52374">
    <property type="entry name" value="Nucleotidylyl transferase"/>
    <property type="match status" value="1"/>
</dbReference>
<keyword evidence="7" id="KW-0479">Metal-binding</keyword>
<evidence type="ECO:0000313" key="9">
    <source>
        <dbReference type="EMBL" id="ADM28689.1"/>
    </source>
</evidence>
<dbReference type="Pfam" id="PF08264">
    <property type="entry name" value="Anticodon_1"/>
    <property type="match status" value="1"/>
</dbReference>
<evidence type="ECO:0000256" key="3">
    <source>
        <dbReference type="ARBA" id="ARBA00022840"/>
    </source>
</evidence>
<dbReference type="KEGG" id="iag:Igag_1896"/>
<keyword evidence="2 7" id="KW-0547">Nucleotide-binding</keyword>
<proteinExistence type="inferred from homology"/>
<dbReference type="GO" id="GO:0006428">
    <property type="term" value="P:isoleucyl-tRNA aminoacylation"/>
    <property type="evidence" value="ECO:0007669"/>
    <property type="project" value="UniProtKB-UniRule"/>
</dbReference>
<dbReference type="Pfam" id="PF00133">
    <property type="entry name" value="tRNA-synt_1"/>
    <property type="match status" value="1"/>
</dbReference>
<dbReference type="GO" id="GO:0005737">
    <property type="term" value="C:cytoplasm"/>
    <property type="evidence" value="ECO:0007669"/>
    <property type="project" value="UniProtKB-SubCell"/>
</dbReference>
<comment type="cofactor">
    <cofactor evidence="7">
        <name>Zn(2+)</name>
        <dbReference type="ChEBI" id="CHEBI:29105"/>
    </cofactor>
</comment>
<dbReference type="HOGENOM" id="CLU_001493_1_1_2"/>
<feature type="short sequence motif" description="'KMSKS' region" evidence="7">
    <location>
        <begin position="605"/>
        <end position="609"/>
    </location>
</feature>
<dbReference type="SUPFAM" id="SSF50677">
    <property type="entry name" value="ValRS/IleRS/LeuRS editing domain"/>
    <property type="match status" value="1"/>
</dbReference>
<keyword evidence="10" id="KW-1185">Reference proteome</keyword>
<dbReference type="PRINTS" id="PR00984">
    <property type="entry name" value="TRNASYNTHILE"/>
</dbReference>
<dbReference type="InterPro" id="IPR013155">
    <property type="entry name" value="M/V/L/I-tRNA-synth_anticd-bd"/>
</dbReference>
<dbReference type="PANTHER" id="PTHR42780:SF1">
    <property type="entry name" value="ISOLEUCINE--TRNA LIGASE, CYTOPLASMIC"/>
    <property type="match status" value="1"/>
</dbReference>
<evidence type="ECO:0000256" key="5">
    <source>
        <dbReference type="ARBA" id="ARBA00023146"/>
    </source>
</evidence>
<organism evidence="9 10">
    <name type="scientific">Ignisphaera aggregans (strain DSM 17230 / JCM 13409 / AQ1.S1)</name>
    <dbReference type="NCBI Taxonomy" id="583356"/>
    <lineage>
        <taxon>Archaea</taxon>
        <taxon>Thermoproteota</taxon>
        <taxon>Thermoprotei</taxon>
        <taxon>Desulfurococcales</taxon>
        <taxon>Desulfurococcaceae</taxon>
        <taxon>Ignisphaera</taxon>
    </lineage>
</organism>
<dbReference type="InterPro" id="IPR009008">
    <property type="entry name" value="Val/Leu/Ile-tRNA-synth_edit"/>
</dbReference>
<comment type="domain">
    <text evidence="7">IleRS has two distinct active sites: one for aminoacylation and one for editing. The misactivated valine is translocated from the active site to the editing site, which sterically excludes the correctly activated isoleucine. The single editing site contains two valyl binding pockets, one specific for each substrate (Val-AMP or Val-tRNA(Ile)).</text>
</comment>
<dbReference type="InterPro" id="IPR001412">
    <property type="entry name" value="aa-tRNA-synth_I_CS"/>
</dbReference>
<dbReference type="Gene3D" id="3.40.50.620">
    <property type="entry name" value="HUPs"/>
    <property type="match status" value="2"/>
</dbReference>
<dbReference type="InterPro" id="IPR033709">
    <property type="entry name" value="Anticodon_Ile_ABEc"/>
</dbReference>